<evidence type="ECO:0000313" key="3">
    <source>
        <dbReference type="Proteomes" id="UP001195483"/>
    </source>
</evidence>
<name>A0AAE0SN50_9BIVA</name>
<feature type="region of interest" description="Disordered" evidence="1">
    <location>
        <begin position="17"/>
        <end position="79"/>
    </location>
</feature>
<keyword evidence="3" id="KW-1185">Reference proteome</keyword>
<feature type="compositionally biased region" description="Basic and acidic residues" evidence="1">
    <location>
        <begin position="34"/>
        <end position="45"/>
    </location>
</feature>
<comment type="caution">
    <text evidence="2">The sequence shown here is derived from an EMBL/GenBank/DDBJ whole genome shotgun (WGS) entry which is preliminary data.</text>
</comment>
<protein>
    <submittedName>
        <fullName evidence="2">Uncharacterized protein</fullName>
    </submittedName>
</protein>
<evidence type="ECO:0000256" key="1">
    <source>
        <dbReference type="SAM" id="MobiDB-lite"/>
    </source>
</evidence>
<reference evidence="2" key="2">
    <citation type="journal article" date="2021" name="Genome Biol. Evol.">
        <title>Developing a high-quality reference genome for a parasitic bivalve with doubly uniparental inheritance (Bivalvia: Unionida).</title>
        <authorList>
            <person name="Smith C.H."/>
        </authorList>
    </citation>
    <scope>NUCLEOTIDE SEQUENCE</scope>
    <source>
        <strain evidence="2">CHS0354</strain>
        <tissue evidence="2">Mantle</tissue>
    </source>
</reference>
<dbReference type="EMBL" id="JAEAOA010001708">
    <property type="protein sequence ID" value="KAK3595132.1"/>
    <property type="molecule type" value="Genomic_DNA"/>
</dbReference>
<reference evidence="2" key="1">
    <citation type="journal article" date="2021" name="Genome Biol. Evol.">
        <title>A High-Quality Reference Genome for a Parasitic Bivalve with Doubly Uniparental Inheritance (Bivalvia: Unionida).</title>
        <authorList>
            <person name="Smith C.H."/>
        </authorList>
    </citation>
    <scope>NUCLEOTIDE SEQUENCE</scope>
    <source>
        <strain evidence="2">CHS0354</strain>
    </source>
</reference>
<sequence>MAPTIALGRKTIKIKHKPIQYQPQQHSLEIGAEPQEKQGKRKNETTTENMEADNEDKSRKKQMPTTLVFKMKTTTSDAL</sequence>
<dbReference type="Proteomes" id="UP001195483">
    <property type="component" value="Unassembled WGS sequence"/>
</dbReference>
<evidence type="ECO:0000313" key="2">
    <source>
        <dbReference type="EMBL" id="KAK3595132.1"/>
    </source>
</evidence>
<proteinExistence type="predicted"/>
<dbReference type="AlphaFoldDB" id="A0AAE0SN50"/>
<reference evidence="2" key="3">
    <citation type="submission" date="2023-05" db="EMBL/GenBank/DDBJ databases">
        <authorList>
            <person name="Smith C.H."/>
        </authorList>
    </citation>
    <scope>NUCLEOTIDE SEQUENCE</scope>
    <source>
        <strain evidence="2">CHS0354</strain>
        <tissue evidence="2">Mantle</tissue>
    </source>
</reference>
<gene>
    <name evidence="2" type="ORF">CHS0354_028563</name>
</gene>
<organism evidence="2 3">
    <name type="scientific">Potamilus streckersoni</name>
    <dbReference type="NCBI Taxonomy" id="2493646"/>
    <lineage>
        <taxon>Eukaryota</taxon>
        <taxon>Metazoa</taxon>
        <taxon>Spiralia</taxon>
        <taxon>Lophotrochozoa</taxon>
        <taxon>Mollusca</taxon>
        <taxon>Bivalvia</taxon>
        <taxon>Autobranchia</taxon>
        <taxon>Heteroconchia</taxon>
        <taxon>Palaeoheterodonta</taxon>
        <taxon>Unionida</taxon>
        <taxon>Unionoidea</taxon>
        <taxon>Unionidae</taxon>
        <taxon>Ambleminae</taxon>
        <taxon>Lampsilini</taxon>
        <taxon>Potamilus</taxon>
    </lineage>
</organism>
<accession>A0AAE0SN50</accession>